<evidence type="ECO:0000313" key="1">
    <source>
        <dbReference type="EMBL" id="ETL47033.1"/>
    </source>
</evidence>
<evidence type="ECO:0000313" key="2">
    <source>
        <dbReference type="Proteomes" id="UP000053864"/>
    </source>
</evidence>
<gene>
    <name evidence="1" type="ORF">L916_03180</name>
</gene>
<name>W2JN23_PHYNI</name>
<dbReference type="EMBL" id="KI671382">
    <property type="protein sequence ID" value="ETL47033.1"/>
    <property type="molecule type" value="Genomic_DNA"/>
</dbReference>
<evidence type="ECO:0008006" key="3">
    <source>
        <dbReference type="Google" id="ProtNLM"/>
    </source>
</evidence>
<protein>
    <recommendedName>
        <fullName evidence="3">DDE-1 domain-containing protein</fullName>
    </recommendedName>
</protein>
<sequence>MARKMTIDFTVNPTIDVLQVGSEINGFRASVFLAASATGAKLVPLVVFAGVPGGPVSQEMWNPAFESPQAEHTVKKKRFATNKFGNQALTDADCSCLTGLKSIEWVR</sequence>
<reference evidence="1 2" key="1">
    <citation type="submission" date="2013-11" db="EMBL/GenBank/DDBJ databases">
        <title>The Genome Sequence of Phytophthora parasitica CJ05E6.</title>
        <authorList>
            <consortium name="The Broad Institute Genomics Platform"/>
            <person name="Russ C."/>
            <person name="Tyler B."/>
            <person name="Panabieres F."/>
            <person name="Shan W."/>
            <person name="Tripathy S."/>
            <person name="Grunwald N."/>
            <person name="Machado M."/>
            <person name="Johnson C.S."/>
            <person name="Arredondo F."/>
            <person name="Hong C."/>
            <person name="Coffey M."/>
            <person name="Young S.K."/>
            <person name="Zeng Q."/>
            <person name="Gargeya S."/>
            <person name="Fitzgerald M."/>
            <person name="Abouelleil A."/>
            <person name="Alvarado L."/>
            <person name="Chapman S.B."/>
            <person name="Gainer-Dewar J."/>
            <person name="Goldberg J."/>
            <person name="Griggs A."/>
            <person name="Gujja S."/>
            <person name="Hansen M."/>
            <person name="Howarth C."/>
            <person name="Imamovic A."/>
            <person name="Ireland A."/>
            <person name="Larimer J."/>
            <person name="McCowan C."/>
            <person name="Murphy C."/>
            <person name="Pearson M."/>
            <person name="Poon T.W."/>
            <person name="Priest M."/>
            <person name="Roberts A."/>
            <person name="Saif S."/>
            <person name="Shea T."/>
            <person name="Sykes S."/>
            <person name="Wortman J."/>
            <person name="Nusbaum C."/>
            <person name="Birren B."/>
        </authorList>
    </citation>
    <scope>NUCLEOTIDE SEQUENCE [LARGE SCALE GENOMIC DNA]</scope>
    <source>
        <strain evidence="1 2">CJ05E6</strain>
    </source>
</reference>
<proteinExistence type="predicted"/>
<dbReference type="VEuPathDB" id="FungiDB:PPTG_07070"/>
<dbReference type="Proteomes" id="UP000053864">
    <property type="component" value="Unassembled WGS sequence"/>
</dbReference>
<accession>W2JN23</accession>
<dbReference type="EMBL" id="KI671382">
    <property type="protein sequence ID" value="ETL47034.1"/>
    <property type="molecule type" value="Genomic_DNA"/>
</dbReference>
<dbReference type="AlphaFoldDB" id="W2JN23"/>
<organism evidence="1 2">
    <name type="scientific">Phytophthora nicotianae</name>
    <name type="common">Potato buckeye rot agent</name>
    <name type="synonym">Phytophthora parasitica</name>
    <dbReference type="NCBI Taxonomy" id="4792"/>
    <lineage>
        <taxon>Eukaryota</taxon>
        <taxon>Sar</taxon>
        <taxon>Stramenopiles</taxon>
        <taxon>Oomycota</taxon>
        <taxon>Peronosporomycetes</taxon>
        <taxon>Peronosporales</taxon>
        <taxon>Peronosporaceae</taxon>
        <taxon>Phytophthora</taxon>
    </lineage>
</organism>